<protein>
    <submittedName>
        <fullName evidence="1">Uncharacterized protein</fullName>
    </submittedName>
</protein>
<name>A0ACC1WTK3_MELAZ</name>
<gene>
    <name evidence="1" type="ORF">OWV82_025467</name>
</gene>
<dbReference type="EMBL" id="CM051407">
    <property type="protein sequence ID" value="KAJ4702378.1"/>
    <property type="molecule type" value="Genomic_DNA"/>
</dbReference>
<comment type="caution">
    <text evidence="1">The sequence shown here is derived from an EMBL/GenBank/DDBJ whole genome shotgun (WGS) entry which is preliminary data.</text>
</comment>
<dbReference type="Proteomes" id="UP001164539">
    <property type="component" value="Chromosome 14"/>
</dbReference>
<accession>A0ACC1WTK3</accession>
<keyword evidence="2" id="KW-1185">Reference proteome</keyword>
<proteinExistence type="predicted"/>
<organism evidence="1 2">
    <name type="scientific">Melia azedarach</name>
    <name type="common">Chinaberry tree</name>
    <dbReference type="NCBI Taxonomy" id="155640"/>
    <lineage>
        <taxon>Eukaryota</taxon>
        <taxon>Viridiplantae</taxon>
        <taxon>Streptophyta</taxon>
        <taxon>Embryophyta</taxon>
        <taxon>Tracheophyta</taxon>
        <taxon>Spermatophyta</taxon>
        <taxon>Magnoliopsida</taxon>
        <taxon>eudicotyledons</taxon>
        <taxon>Gunneridae</taxon>
        <taxon>Pentapetalae</taxon>
        <taxon>rosids</taxon>
        <taxon>malvids</taxon>
        <taxon>Sapindales</taxon>
        <taxon>Meliaceae</taxon>
        <taxon>Melia</taxon>
    </lineage>
</organism>
<evidence type="ECO:0000313" key="2">
    <source>
        <dbReference type="Proteomes" id="UP001164539"/>
    </source>
</evidence>
<evidence type="ECO:0000313" key="1">
    <source>
        <dbReference type="EMBL" id="KAJ4702378.1"/>
    </source>
</evidence>
<reference evidence="1 2" key="1">
    <citation type="journal article" date="2023" name="Science">
        <title>Complex scaffold remodeling in plant triterpene biosynthesis.</title>
        <authorList>
            <person name="De La Pena R."/>
            <person name="Hodgson H."/>
            <person name="Liu J.C."/>
            <person name="Stephenson M.J."/>
            <person name="Martin A.C."/>
            <person name="Owen C."/>
            <person name="Harkess A."/>
            <person name="Leebens-Mack J."/>
            <person name="Jimenez L.E."/>
            <person name="Osbourn A."/>
            <person name="Sattely E.S."/>
        </authorList>
    </citation>
    <scope>NUCLEOTIDE SEQUENCE [LARGE SCALE GENOMIC DNA]</scope>
    <source>
        <strain evidence="2">cv. JPN11</strain>
        <tissue evidence="1">Leaf</tissue>
    </source>
</reference>
<sequence>MKLTDQKMNMLALNCRSSSSSCPSPPHPSSLSAYESESGLQQNILNISPRLSSHSNTIVQLERTLHHQSSLCLASEKASDFQSIMSIPYHDTTAPKSSAELRMEIATLEAEILHLERYLLSLYRTAFEEHLQTLSSITRNHLEYKTGSPKPIVPNKSYYKLEPKIQKVGFFNHDQASPAHDLPISDNDNSAACLKLASTKDRKFGGSGHRSLADHLGASCKDNNLNTPDKLSEDIVRCISSIYCKLANAPQGHAGLSNSPTSSLSSSSIFSSKNPCDSWSPHCFEDVSVHNQGGKGAQTAMIEVLKIYLDDDSFNYASVMLQNFRSLVRSLEKVDPRKMKREEKLAFWINIHNALVMHAYLAYGTGNRVKSTSILKAAYNVGGHCADAYVIQSLILGIRPHYSAPWLQTLFSPGRKFKTGSIKHVYALEYPEPLVHFALCSGAYSDPAVRVYTSKTIFHDLKLAKEEFIQASVYNHKDLKIFLPKILYYFAKDMSLNVPALLELITGCLSEQQQKTIRKCIEGRHEKCINWLPQSSTFRYVIHGDLAKGR</sequence>